<dbReference type="PANTHER" id="PTHR13168">
    <property type="entry name" value="ASSOCIATE OF C-MYC AMY-1"/>
    <property type="match status" value="1"/>
</dbReference>
<protein>
    <recommendedName>
        <fullName evidence="8">c-Myc-binding protein</fullName>
    </recommendedName>
</protein>
<dbReference type="GO" id="GO:0003713">
    <property type="term" value="F:transcription coactivator activity"/>
    <property type="evidence" value="ECO:0007669"/>
    <property type="project" value="InterPro"/>
</dbReference>
<dbReference type="GO" id="GO:0005634">
    <property type="term" value="C:nucleus"/>
    <property type="evidence" value="ECO:0007669"/>
    <property type="project" value="UniProtKB-SubCell"/>
</dbReference>
<organism evidence="6 7">
    <name type="scientific">Anopheles dirus</name>
    <dbReference type="NCBI Taxonomy" id="7168"/>
    <lineage>
        <taxon>Eukaryota</taxon>
        <taxon>Metazoa</taxon>
        <taxon>Ecdysozoa</taxon>
        <taxon>Arthropoda</taxon>
        <taxon>Hexapoda</taxon>
        <taxon>Insecta</taxon>
        <taxon>Pterygota</taxon>
        <taxon>Neoptera</taxon>
        <taxon>Endopterygota</taxon>
        <taxon>Diptera</taxon>
        <taxon>Nematocera</taxon>
        <taxon>Culicoidea</taxon>
        <taxon>Culicidae</taxon>
        <taxon>Anophelinae</taxon>
        <taxon>Anopheles</taxon>
    </lineage>
</organism>
<evidence type="ECO:0000256" key="5">
    <source>
        <dbReference type="SAM" id="MobiDB-lite"/>
    </source>
</evidence>
<keyword evidence="3" id="KW-0539">Nucleus</keyword>
<feature type="coiled-coil region" evidence="4">
    <location>
        <begin position="54"/>
        <end position="81"/>
    </location>
</feature>
<comment type="similarity">
    <text evidence="2">Belongs to the AMY1 family.</text>
</comment>
<dbReference type="VEuPathDB" id="VectorBase:ADIR001780"/>
<dbReference type="EnsemblMetazoa" id="ADIR001780-RA">
    <property type="protein sequence ID" value="ADIR001780-PA"/>
    <property type="gene ID" value="ADIR001780"/>
</dbReference>
<evidence type="ECO:0008006" key="8">
    <source>
        <dbReference type="Google" id="ProtNLM"/>
    </source>
</evidence>
<evidence type="ECO:0000313" key="7">
    <source>
        <dbReference type="Proteomes" id="UP000075884"/>
    </source>
</evidence>
<evidence type="ECO:0000256" key="4">
    <source>
        <dbReference type="SAM" id="Coils"/>
    </source>
</evidence>
<evidence type="ECO:0000256" key="3">
    <source>
        <dbReference type="ARBA" id="ARBA00023242"/>
    </source>
</evidence>
<evidence type="ECO:0000313" key="6">
    <source>
        <dbReference type="EnsemblMetazoa" id="ADIR001780-PA"/>
    </source>
</evidence>
<dbReference type="STRING" id="7168.A0A182N2C2"/>
<name>A0A182N2C2_9DIPT</name>
<dbReference type="AlphaFoldDB" id="A0A182N2C2"/>
<evidence type="ECO:0000256" key="1">
    <source>
        <dbReference type="ARBA" id="ARBA00004123"/>
    </source>
</evidence>
<keyword evidence="7" id="KW-1185">Reference proteome</keyword>
<reference evidence="7" key="1">
    <citation type="submission" date="2013-03" db="EMBL/GenBank/DDBJ databases">
        <title>The Genome Sequence of Anopheles dirus WRAIR2.</title>
        <authorList>
            <consortium name="The Broad Institute Genomics Platform"/>
            <person name="Neafsey D.E."/>
            <person name="Walton C."/>
            <person name="Walker B."/>
            <person name="Young S.K."/>
            <person name="Zeng Q."/>
            <person name="Gargeya S."/>
            <person name="Fitzgerald M."/>
            <person name="Haas B."/>
            <person name="Abouelleil A."/>
            <person name="Allen A.W."/>
            <person name="Alvarado L."/>
            <person name="Arachchi H.M."/>
            <person name="Berlin A.M."/>
            <person name="Chapman S.B."/>
            <person name="Gainer-Dewar J."/>
            <person name="Goldberg J."/>
            <person name="Griggs A."/>
            <person name="Gujja S."/>
            <person name="Hansen M."/>
            <person name="Howarth C."/>
            <person name="Imamovic A."/>
            <person name="Ireland A."/>
            <person name="Larimer J."/>
            <person name="McCowan C."/>
            <person name="Murphy C."/>
            <person name="Pearson M."/>
            <person name="Poon T.W."/>
            <person name="Priest M."/>
            <person name="Roberts A."/>
            <person name="Saif S."/>
            <person name="Shea T."/>
            <person name="Sisk P."/>
            <person name="Sykes S."/>
            <person name="Wortman J."/>
            <person name="Nusbaum C."/>
            <person name="Birren B."/>
        </authorList>
    </citation>
    <scope>NUCLEOTIDE SEQUENCE [LARGE SCALE GENOMIC DNA]</scope>
    <source>
        <strain evidence="7">WRAIR2</strain>
    </source>
</reference>
<evidence type="ECO:0000256" key="2">
    <source>
        <dbReference type="ARBA" id="ARBA00009389"/>
    </source>
</evidence>
<keyword evidence="4" id="KW-0175">Coiled coil</keyword>
<comment type="subcellular location">
    <subcellularLocation>
        <location evidence="1">Nucleus</location>
    </subcellularLocation>
</comment>
<accession>A0A182N2C2</accession>
<dbReference type="Proteomes" id="UP000075884">
    <property type="component" value="Unassembled WGS sequence"/>
</dbReference>
<proteinExistence type="inferred from homology"/>
<dbReference type="InterPro" id="IPR026060">
    <property type="entry name" value="AMY1"/>
</dbReference>
<reference evidence="6" key="2">
    <citation type="submission" date="2020-05" db="UniProtKB">
        <authorList>
            <consortium name="EnsemblMetazoa"/>
        </authorList>
    </citation>
    <scope>IDENTIFICATION</scope>
    <source>
        <strain evidence="6">WRAIR2</strain>
    </source>
</reference>
<dbReference type="PRINTS" id="PR02028">
    <property type="entry name" value="CMYCBINDINGP"/>
</dbReference>
<feature type="region of interest" description="Disordered" evidence="5">
    <location>
        <begin position="86"/>
        <end position="180"/>
    </location>
</feature>
<dbReference type="PANTHER" id="PTHR13168:SF0">
    <property type="entry name" value="C-MYC-BINDING PROTEIN"/>
    <property type="match status" value="1"/>
</dbReference>
<sequence>MTNYKPIDVSKEDFRKYLVRKGVMDAITKVLIRCHIERPENALEYVLYNLTATYKPMTAELHAANQEIEVLKKELNALKLANETRVKSTNPPDTVVKTEQEIDTTNGDNGDIGGASEEEAVKQENAVVQQETADADERDTEDKAKVAAPEPTTNGVPETAVAPANETAESKEPANTSESK</sequence>